<feature type="domain" description="OBG-type G" evidence="3">
    <location>
        <begin position="84"/>
        <end position="308"/>
    </location>
</feature>
<dbReference type="InterPro" id="IPR006073">
    <property type="entry name" value="GTP-bd"/>
</dbReference>
<dbReference type="PRINTS" id="PR00326">
    <property type="entry name" value="GTP1OBG"/>
</dbReference>
<dbReference type="Pfam" id="PF02824">
    <property type="entry name" value="TGS"/>
    <property type="match status" value="1"/>
</dbReference>
<feature type="coiled-coil region" evidence="2">
    <location>
        <begin position="9"/>
        <end position="66"/>
    </location>
</feature>
<evidence type="ECO:0000259" key="4">
    <source>
        <dbReference type="PROSITE" id="PS51880"/>
    </source>
</evidence>
<dbReference type="PROSITE" id="PS51710">
    <property type="entry name" value="G_OBG"/>
    <property type="match status" value="1"/>
</dbReference>
<accession>A0A7J4JYA7</accession>
<dbReference type="Gene3D" id="3.10.20.30">
    <property type="match status" value="1"/>
</dbReference>
<feature type="domain" description="TGS" evidence="4">
    <location>
        <begin position="308"/>
        <end position="382"/>
    </location>
</feature>
<evidence type="ECO:0000256" key="2">
    <source>
        <dbReference type="SAM" id="Coils"/>
    </source>
</evidence>
<dbReference type="PROSITE" id="PS51880">
    <property type="entry name" value="TGS"/>
    <property type="match status" value="1"/>
</dbReference>
<dbReference type="AlphaFoldDB" id="A0A7J4JYA7"/>
<protein>
    <submittedName>
        <fullName evidence="5">TGS domain-containing protein</fullName>
    </submittedName>
</protein>
<dbReference type="Proteomes" id="UP000590964">
    <property type="component" value="Unassembled WGS sequence"/>
</dbReference>
<organism evidence="5 6">
    <name type="scientific">Candidatus Iainarchaeum sp</name>
    <dbReference type="NCBI Taxonomy" id="3101447"/>
    <lineage>
        <taxon>Archaea</taxon>
        <taxon>Candidatus Iainarchaeota</taxon>
        <taxon>Candidatus Iainarchaeia</taxon>
        <taxon>Candidatus Iainarchaeales</taxon>
        <taxon>Candidatus Iainarchaeaceae</taxon>
        <taxon>Candidatus Iainarchaeum</taxon>
    </lineage>
</organism>
<dbReference type="PANTHER" id="PTHR43127">
    <property type="entry name" value="DEVELOPMENTALLY-REGULATED GTP-BINDING PROTEIN 2"/>
    <property type="match status" value="1"/>
</dbReference>
<keyword evidence="2" id="KW-0175">Coiled coil</keyword>
<evidence type="ECO:0000313" key="6">
    <source>
        <dbReference type="Proteomes" id="UP000590964"/>
    </source>
</evidence>
<name>A0A7J4JYA7_9ARCH</name>
<dbReference type="EMBL" id="DUFW01000017">
    <property type="protein sequence ID" value="HIH21225.1"/>
    <property type="molecule type" value="Genomic_DNA"/>
</dbReference>
<dbReference type="GO" id="GO:0003924">
    <property type="term" value="F:GTPase activity"/>
    <property type="evidence" value="ECO:0007669"/>
    <property type="project" value="InterPro"/>
</dbReference>
<comment type="caution">
    <text evidence="5">The sequence shown here is derived from an EMBL/GenBank/DDBJ whole genome shotgun (WGS) entry which is preliminary data.</text>
</comment>
<dbReference type="InterPro" id="IPR012676">
    <property type="entry name" value="TGS-like"/>
</dbReference>
<evidence type="ECO:0000313" key="5">
    <source>
        <dbReference type="EMBL" id="HIH21225.1"/>
    </source>
</evidence>
<dbReference type="InterPro" id="IPR031167">
    <property type="entry name" value="G_OBG"/>
</dbReference>
<dbReference type="SUPFAM" id="SSF52540">
    <property type="entry name" value="P-loop containing nucleoside triphosphate hydrolases"/>
    <property type="match status" value="1"/>
</dbReference>
<dbReference type="InterPro" id="IPR004095">
    <property type="entry name" value="TGS"/>
</dbReference>
<keyword evidence="1" id="KW-0547">Nucleotide-binding</keyword>
<dbReference type="Pfam" id="PF01926">
    <property type="entry name" value="MMR_HSR1"/>
    <property type="match status" value="1"/>
</dbReference>
<dbReference type="InterPro" id="IPR012675">
    <property type="entry name" value="Beta-grasp_dom_sf"/>
</dbReference>
<dbReference type="GO" id="GO:0005525">
    <property type="term" value="F:GTP binding"/>
    <property type="evidence" value="ECO:0007669"/>
    <property type="project" value="InterPro"/>
</dbReference>
<dbReference type="Gene3D" id="3.40.50.300">
    <property type="entry name" value="P-loop containing nucleotide triphosphate hydrolases"/>
    <property type="match status" value="1"/>
</dbReference>
<gene>
    <name evidence="5" type="ORF">HA222_00995</name>
</gene>
<dbReference type="InterPro" id="IPR027417">
    <property type="entry name" value="P-loop_NTPase"/>
</dbReference>
<evidence type="ECO:0000259" key="3">
    <source>
        <dbReference type="PROSITE" id="PS51710"/>
    </source>
</evidence>
<dbReference type="SUPFAM" id="SSF81271">
    <property type="entry name" value="TGS-like"/>
    <property type="match status" value="1"/>
</dbReference>
<evidence type="ECO:0000256" key="1">
    <source>
        <dbReference type="ARBA" id="ARBA00022741"/>
    </source>
</evidence>
<proteinExistence type="predicted"/>
<sequence length="382" mass="42390">MSTNVSIEFEKARKKHQDARTDLERLQALLEMKSACPSHKGGENLKADILKRISRLKADIEKQKTQKAKKGSGASIAVKKEGAGQIVLVGMPNSGKSTLLKALTGVEVQIAPFEFTTIKPEKGMMKFEQVQVQLVELPAIIQGSSEGKANGTQVISLARNADAVCLVLNSNNAVKEYEIIVSELKKANILLNQKRPKIIVQHSKFPGISITGKHFLKCSLEDFEGFLKTLGFQHANVILEEPTRLETLSKALDEKLAYKKALLVCMRNDYSQVHELEAKSLQKATVIDGLENSGKVEELKERLFQALGKIRVFTKRPGRQADFQEPLVLGQGSNIEDAARHLHKDFASGLKFAKVWGSSRFPGQRVQKDYELKDKDVVEFSA</sequence>
<reference evidence="6" key="1">
    <citation type="journal article" date="2020" name="bioRxiv">
        <title>A rank-normalized archaeal taxonomy based on genome phylogeny resolves widespread incomplete and uneven classifications.</title>
        <authorList>
            <person name="Rinke C."/>
            <person name="Chuvochina M."/>
            <person name="Mussig A.J."/>
            <person name="Chaumeil P.-A."/>
            <person name="Waite D.W."/>
            <person name="Whitman W.B."/>
            <person name="Parks D.H."/>
            <person name="Hugenholtz P."/>
        </authorList>
    </citation>
    <scope>NUCLEOTIDE SEQUENCE [LARGE SCALE GENOMIC DNA]</scope>
</reference>
<dbReference type="InterPro" id="IPR045001">
    <property type="entry name" value="DRG"/>
</dbReference>